<dbReference type="AlphaFoldDB" id="A0A200QH95"/>
<dbReference type="STRING" id="56857.A0A200QH95"/>
<accession>A0A200QH95</accession>
<organism evidence="3 4">
    <name type="scientific">Macleaya cordata</name>
    <name type="common">Five-seeded plume-poppy</name>
    <name type="synonym">Bocconia cordata</name>
    <dbReference type="NCBI Taxonomy" id="56857"/>
    <lineage>
        <taxon>Eukaryota</taxon>
        <taxon>Viridiplantae</taxon>
        <taxon>Streptophyta</taxon>
        <taxon>Embryophyta</taxon>
        <taxon>Tracheophyta</taxon>
        <taxon>Spermatophyta</taxon>
        <taxon>Magnoliopsida</taxon>
        <taxon>Ranunculales</taxon>
        <taxon>Papaveraceae</taxon>
        <taxon>Papaveroideae</taxon>
        <taxon>Macleaya</taxon>
    </lineage>
</organism>
<feature type="domain" description="DCUN1" evidence="2">
    <location>
        <begin position="1"/>
        <end position="107"/>
    </location>
</feature>
<dbReference type="Proteomes" id="UP000195402">
    <property type="component" value="Unassembled WGS sequence"/>
</dbReference>
<keyword evidence="4" id="KW-1185">Reference proteome</keyword>
<protein>
    <recommendedName>
        <fullName evidence="1">Defective in cullin neddylation protein</fullName>
    </recommendedName>
</protein>
<evidence type="ECO:0000256" key="1">
    <source>
        <dbReference type="RuleBase" id="RU410713"/>
    </source>
</evidence>
<name>A0A200QH95_MACCD</name>
<dbReference type="PANTHER" id="PTHR12281:SF31">
    <property type="entry name" value="DCN1-LIKE PROTEIN 3"/>
    <property type="match status" value="1"/>
</dbReference>
<dbReference type="InterPro" id="IPR005176">
    <property type="entry name" value="PONY_dom"/>
</dbReference>
<dbReference type="PROSITE" id="PS51229">
    <property type="entry name" value="DCUN1"/>
    <property type="match status" value="1"/>
</dbReference>
<evidence type="ECO:0000313" key="4">
    <source>
        <dbReference type="Proteomes" id="UP000195402"/>
    </source>
</evidence>
<comment type="function">
    <text evidence="1">Neddylation of cullins play an essential role in the regulation of SCF-type complexes activity.</text>
</comment>
<dbReference type="OrthoDB" id="286637at2759"/>
<dbReference type="GO" id="GO:0097602">
    <property type="term" value="F:cullin family protein binding"/>
    <property type="evidence" value="ECO:0007669"/>
    <property type="project" value="TreeGrafter"/>
</dbReference>
<evidence type="ECO:0000259" key="2">
    <source>
        <dbReference type="PROSITE" id="PS51229"/>
    </source>
</evidence>
<dbReference type="Gene3D" id="1.10.238.200">
    <property type="entry name" value="Cullin, PONY binding domain"/>
    <property type="match status" value="1"/>
</dbReference>
<dbReference type="FunCoup" id="A0A200QH95">
    <property type="interactions" value="1942"/>
</dbReference>
<dbReference type="InterPro" id="IPR042460">
    <property type="entry name" value="DCN1-like_PONY"/>
</dbReference>
<proteinExistence type="predicted"/>
<dbReference type="InParanoid" id="A0A200QH95"/>
<dbReference type="PANTHER" id="PTHR12281">
    <property type="entry name" value="RP42 RELATED"/>
    <property type="match status" value="1"/>
</dbReference>
<dbReference type="GO" id="GO:0045116">
    <property type="term" value="P:protein neddylation"/>
    <property type="evidence" value="ECO:0007669"/>
    <property type="project" value="TreeGrafter"/>
</dbReference>
<gene>
    <name evidence="3" type="ORF">BVC80_1753g14</name>
</gene>
<dbReference type="GO" id="GO:0031624">
    <property type="term" value="F:ubiquitin conjugating enzyme binding"/>
    <property type="evidence" value="ECO:0007669"/>
    <property type="project" value="TreeGrafter"/>
</dbReference>
<dbReference type="OMA" id="PANWEDN"/>
<evidence type="ECO:0000313" key="3">
    <source>
        <dbReference type="EMBL" id="OVA09819.1"/>
    </source>
</evidence>
<dbReference type="GO" id="GO:0000151">
    <property type="term" value="C:ubiquitin ligase complex"/>
    <property type="evidence" value="ECO:0007669"/>
    <property type="project" value="TreeGrafter"/>
</dbReference>
<sequence length="253" mass="28491">MSHLNLAVDSYQFTCFYDFVFFMCRENGQKNITVSRATAAWRLVLVGRFRLLIQWCDFVEKHKKHNISEDTWQQVLAFSRCVHEDLGGYDPKGAWPVLIDEFVDHMYRIMLPNCCSTRNFSCSSVDPEPPECKGDDTFPGLKVFSGSKRKFRMYCEVPSANSSSVDPMDSDCILNSKRSREASLVDEPAIWKAKPAGNATDEYVEMVKHGSSWCSSSNNSVCAVEGSLSKGFAGLLSTGSCLQFDQKTRVSYT</sequence>
<dbReference type="EMBL" id="MVGT01002045">
    <property type="protein sequence ID" value="OVA09819.1"/>
    <property type="molecule type" value="Genomic_DNA"/>
</dbReference>
<dbReference type="FunFam" id="1.10.238.200:FF:000006">
    <property type="entry name" value="Defective in cullin neddylation protein"/>
    <property type="match status" value="1"/>
</dbReference>
<reference evidence="3 4" key="1">
    <citation type="journal article" date="2017" name="Mol. Plant">
        <title>The Genome of Medicinal Plant Macleaya cordata Provides New Insights into Benzylisoquinoline Alkaloids Metabolism.</title>
        <authorList>
            <person name="Liu X."/>
            <person name="Liu Y."/>
            <person name="Huang P."/>
            <person name="Ma Y."/>
            <person name="Qing Z."/>
            <person name="Tang Q."/>
            <person name="Cao H."/>
            <person name="Cheng P."/>
            <person name="Zheng Y."/>
            <person name="Yuan Z."/>
            <person name="Zhou Y."/>
            <person name="Liu J."/>
            <person name="Tang Z."/>
            <person name="Zhuo Y."/>
            <person name="Zhang Y."/>
            <person name="Yu L."/>
            <person name="Huang J."/>
            <person name="Yang P."/>
            <person name="Peng Q."/>
            <person name="Zhang J."/>
            <person name="Jiang W."/>
            <person name="Zhang Z."/>
            <person name="Lin K."/>
            <person name="Ro D.K."/>
            <person name="Chen X."/>
            <person name="Xiong X."/>
            <person name="Shang Y."/>
            <person name="Huang S."/>
            <person name="Zeng J."/>
        </authorList>
    </citation>
    <scope>NUCLEOTIDE SEQUENCE [LARGE SCALE GENOMIC DNA]</scope>
    <source>
        <strain evidence="4">cv. BLH2017</strain>
        <tissue evidence="3">Root</tissue>
    </source>
</reference>
<dbReference type="InterPro" id="IPR014764">
    <property type="entry name" value="DCN-prot"/>
</dbReference>
<comment type="caution">
    <text evidence="3">The sequence shown here is derived from an EMBL/GenBank/DDBJ whole genome shotgun (WGS) entry which is preliminary data.</text>
</comment>
<dbReference type="GO" id="GO:0032182">
    <property type="term" value="F:ubiquitin-like protein binding"/>
    <property type="evidence" value="ECO:0007669"/>
    <property type="project" value="TreeGrafter"/>
</dbReference>
<dbReference type="Pfam" id="PF03556">
    <property type="entry name" value="Cullin_binding"/>
    <property type="match status" value="1"/>
</dbReference>